<dbReference type="Gene3D" id="1.20.1560.10">
    <property type="entry name" value="ABC transporter type 1, transmembrane domain"/>
    <property type="match status" value="1"/>
</dbReference>
<feature type="domain" description="ABC transmembrane type-1" evidence="11">
    <location>
        <begin position="171"/>
        <end position="448"/>
    </location>
</feature>
<keyword evidence="8 9" id="KW-0472">Membrane</keyword>
<evidence type="ECO:0000256" key="8">
    <source>
        <dbReference type="ARBA" id="ARBA00023136"/>
    </source>
</evidence>
<reference evidence="13 15" key="2">
    <citation type="submission" date="2018-06" db="EMBL/GenBank/DDBJ databases">
        <authorList>
            <consortium name="Pathogen Informatics"/>
            <person name="Doyle S."/>
        </authorList>
    </citation>
    <scope>NUCLEOTIDE SEQUENCE [LARGE SCALE GENOMIC DNA]</scope>
    <source>
        <strain evidence="13 15">NCTC12437</strain>
    </source>
</reference>
<dbReference type="OrthoDB" id="9787557at2"/>
<evidence type="ECO:0000256" key="4">
    <source>
        <dbReference type="ARBA" id="ARBA00022692"/>
    </source>
</evidence>
<evidence type="ECO:0000313" key="13">
    <source>
        <dbReference type="EMBL" id="STX30301.1"/>
    </source>
</evidence>
<feature type="transmembrane region" description="Helical" evidence="9">
    <location>
        <begin position="393"/>
        <end position="412"/>
    </location>
</feature>
<keyword evidence="5" id="KW-0547">Nucleotide-binding</keyword>
<dbReference type="InterPro" id="IPR027417">
    <property type="entry name" value="P-loop_NTPase"/>
</dbReference>
<dbReference type="InterPro" id="IPR011527">
    <property type="entry name" value="ABC1_TM_dom"/>
</dbReference>
<dbReference type="RefSeq" id="WP_058524259.1">
    <property type="nucleotide sequence ID" value="NZ_CAAAHV010000015.1"/>
</dbReference>
<feature type="transmembrane region" description="Helical" evidence="9">
    <location>
        <begin position="205"/>
        <end position="225"/>
    </location>
</feature>
<dbReference type="PROSITE" id="PS50893">
    <property type="entry name" value="ABC_TRANSPORTER_2"/>
    <property type="match status" value="1"/>
</dbReference>
<dbReference type="PROSITE" id="PS50929">
    <property type="entry name" value="ABC_TM1F"/>
    <property type="match status" value="1"/>
</dbReference>
<evidence type="ECO:0000259" key="10">
    <source>
        <dbReference type="PROSITE" id="PS50893"/>
    </source>
</evidence>
<dbReference type="InterPro" id="IPR039421">
    <property type="entry name" value="Type_1_exporter"/>
</dbReference>
<accession>A0A378I6M6</accession>
<feature type="transmembrane region" description="Helical" evidence="9">
    <location>
        <begin position="419"/>
        <end position="439"/>
    </location>
</feature>
<evidence type="ECO:0000256" key="5">
    <source>
        <dbReference type="ARBA" id="ARBA00022741"/>
    </source>
</evidence>
<dbReference type="Proteomes" id="UP000255066">
    <property type="component" value="Unassembled WGS sequence"/>
</dbReference>
<dbReference type="PROSITE" id="PS00211">
    <property type="entry name" value="ABC_TRANSPORTER_1"/>
    <property type="match status" value="1"/>
</dbReference>
<feature type="domain" description="ABC transporter" evidence="10">
    <location>
        <begin position="479"/>
        <end position="712"/>
    </location>
</feature>
<keyword evidence="3" id="KW-1003">Cell membrane</keyword>
<dbReference type="InterPro" id="IPR003439">
    <property type="entry name" value="ABC_transporter-like_ATP-bd"/>
</dbReference>
<keyword evidence="2" id="KW-0813">Transport</keyword>
<dbReference type="SMART" id="SM00382">
    <property type="entry name" value="AAA"/>
    <property type="match status" value="1"/>
</dbReference>
<evidence type="ECO:0000313" key="15">
    <source>
        <dbReference type="Proteomes" id="UP000255066"/>
    </source>
</evidence>
<proteinExistence type="predicted"/>
<dbReference type="GO" id="GO:0005524">
    <property type="term" value="F:ATP binding"/>
    <property type="evidence" value="ECO:0007669"/>
    <property type="project" value="UniProtKB-KW"/>
</dbReference>
<keyword evidence="7 9" id="KW-1133">Transmembrane helix</keyword>
<evidence type="ECO:0000313" key="14">
    <source>
        <dbReference type="Proteomes" id="UP000054735"/>
    </source>
</evidence>
<protein>
    <submittedName>
        <fullName evidence="13">ABC transporter</fullName>
        <ecNumber evidence="13">3.6.3.44</ecNumber>
    </submittedName>
</protein>
<feature type="transmembrane region" description="Helical" evidence="9">
    <location>
        <begin position="171"/>
        <end position="193"/>
    </location>
</feature>
<dbReference type="GO" id="GO:0015421">
    <property type="term" value="F:ABC-type oligopeptide transporter activity"/>
    <property type="evidence" value="ECO:0007669"/>
    <property type="project" value="TreeGrafter"/>
</dbReference>
<dbReference type="Proteomes" id="UP000054735">
    <property type="component" value="Unassembled WGS sequence"/>
</dbReference>
<evidence type="ECO:0000256" key="3">
    <source>
        <dbReference type="ARBA" id="ARBA00022475"/>
    </source>
</evidence>
<gene>
    <name evidence="13" type="primary">apxIB_1</name>
    <name evidence="12" type="ORF">Lbir_2246</name>
    <name evidence="13" type="ORF">NCTC12437_00054</name>
</gene>
<comment type="subcellular location">
    <subcellularLocation>
        <location evidence="1">Cell membrane</location>
        <topology evidence="1">Multi-pass membrane protein</topology>
    </subcellularLocation>
</comment>
<dbReference type="Pfam" id="PF00005">
    <property type="entry name" value="ABC_tran"/>
    <property type="match status" value="1"/>
</dbReference>
<dbReference type="PANTHER" id="PTHR43394:SF1">
    <property type="entry name" value="ATP-BINDING CASSETTE SUB-FAMILY B MEMBER 10, MITOCHONDRIAL"/>
    <property type="match status" value="1"/>
</dbReference>
<dbReference type="EMBL" id="UGNW01000001">
    <property type="protein sequence ID" value="STX30301.1"/>
    <property type="molecule type" value="Genomic_DNA"/>
</dbReference>
<evidence type="ECO:0000256" key="9">
    <source>
        <dbReference type="SAM" id="Phobius"/>
    </source>
</evidence>
<evidence type="ECO:0000313" key="12">
    <source>
        <dbReference type="EMBL" id="KTC68713.1"/>
    </source>
</evidence>
<dbReference type="GO" id="GO:0005886">
    <property type="term" value="C:plasma membrane"/>
    <property type="evidence" value="ECO:0007669"/>
    <property type="project" value="UniProtKB-SubCell"/>
</dbReference>
<dbReference type="GO" id="GO:0016887">
    <property type="term" value="F:ATP hydrolysis activity"/>
    <property type="evidence" value="ECO:0007669"/>
    <property type="project" value="InterPro"/>
</dbReference>
<dbReference type="EC" id="3.6.3.44" evidence="13"/>
<organism evidence="13 15">
    <name type="scientific">Legionella birminghamensis</name>
    <dbReference type="NCBI Taxonomy" id="28083"/>
    <lineage>
        <taxon>Bacteria</taxon>
        <taxon>Pseudomonadati</taxon>
        <taxon>Pseudomonadota</taxon>
        <taxon>Gammaproteobacteria</taxon>
        <taxon>Legionellales</taxon>
        <taxon>Legionellaceae</taxon>
        <taxon>Legionella</taxon>
    </lineage>
</organism>
<evidence type="ECO:0000256" key="2">
    <source>
        <dbReference type="ARBA" id="ARBA00022448"/>
    </source>
</evidence>
<keyword evidence="13" id="KW-0378">Hydrolase</keyword>
<dbReference type="Pfam" id="PF00664">
    <property type="entry name" value="ABC_membrane"/>
    <property type="match status" value="1"/>
</dbReference>
<dbReference type="AlphaFoldDB" id="A0A378I6M6"/>
<dbReference type="FunFam" id="3.40.50.300:FF:000854">
    <property type="entry name" value="Multidrug ABC transporter ATP-binding protein"/>
    <property type="match status" value="1"/>
</dbReference>
<sequence length="714" mass="81076">MNQDEELPLSSLHLLEDVYNEKDNPYHSDNILESYFAVCSMITRHLGIEIHKPALSSTEQVDPIDYLTSVATANSLRMRKIRLKRNWWHSDMGPMAVFYKKQFCALIPEGNKGYQLVNCRTGKQVRITQLNQKEIKSEAYLFYPTLPQRSLSLRDIFRFTFKVLKKDQAKIIIFQLLISLSLLIVPIMTGVIFDEIIPFANLSLLGQAAVLLILTNVITQLLYLLQTESIIRLQIKSKHRLQVAIMDRLLRLPLSFFNRYSAGELSYRSGIINEVQEILSANILRSMLDGMMSLINFFLMFYINSLLSLAAVGIVLVITITSLIFNRIILRQERRVIEAESTLSGILLSIISAIVKLRIAHKEDAAFTSWNKHYGEKMREENLAHKYQNRLDIFNIFFGGISTLIIYSLVIWQNNAISFGQFIVFNSAFIQFFAAFVSLSNVVSESLEIIPLFNMAKPIFSTETEKEEDKSSVELNGHIVMKDIVFRYPDHEEPIFVDFNMEVQPGSFTAIVGPSGSGKSTLFRLLLGLETIESGEIKFSGIDLKNIHLRNLRSQMGVVMQVTRLIPGTIFENIAGNNNALTRREAWDIARATGLETLIQDLPMGMDTLISDGIQTFSGGEIQRINLARAISVNPKILLLDEATSALDNKVQAQINDTLEAMKLTRIVIAHRFSTIINADIIHVIHNGRCVESGHYEELMQRQGLFHKMAKHQL</sequence>
<feature type="transmembrane region" description="Helical" evidence="9">
    <location>
        <begin position="309"/>
        <end position="330"/>
    </location>
</feature>
<dbReference type="STRING" id="28083.Lbir_2246"/>
<name>A0A378I6M6_9GAMM</name>
<reference evidence="12 14" key="1">
    <citation type="submission" date="2015-11" db="EMBL/GenBank/DDBJ databases">
        <title>Genomic analysis of 38 Legionella species identifies large and diverse effector repertoires.</title>
        <authorList>
            <person name="Burstein D."/>
            <person name="Amaro F."/>
            <person name="Zusman T."/>
            <person name="Lifshitz Z."/>
            <person name="Cohen O."/>
            <person name="Gilbert J.A."/>
            <person name="Pupko T."/>
            <person name="Shuman H.A."/>
            <person name="Segal G."/>
        </authorList>
    </citation>
    <scope>NUCLEOTIDE SEQUENCE [LARGE SCALE GENOMIC DNA]</scope>
    <source>
        <strain evidence="12 14">CDC#1407-AL-14</strain>
    </source>
</reference>
<keyword evidence="14" id="KW-1185">Reference proteome</keyword>
<dbReference type="SUPFAM" id="SSF90123">
    <property type="entry name" value="ABC transporter transmembrane region"/>
    <property type="match status" value="1"/>
</dbReference>
<dbReference type="EMBL" id="LNXT01000044">
    <property type="protein sequence ID" value="KTC68713.1"/>
    <property type="molecule type" value="Genomic_DNA"/>
</dbReference>
<dbReference type="InterPro" id="IPR003593">
    <property type="entry name" value="AAA+_ATPase"/>
</dbReference>
<feature type="transmembrane region" description="Helical" evidence="9">
    <location>
        <begin position="286"/>
        <end position="303"/>
    </location>
</feature>
<evidence type="ECO:0000259" key="11">
    <source>
        <dbReference type="PROSITE" id="PS50929"/>
    </source>
</evidence>
<keyword evidence="6" id="KW-0067">ATP-binding</keyword>
<dbReference type="PANTHER" id="PTHR43394">
    <property type="entry name" value="ATP-DEPENDENT PERMEASE MDL1, MITOCHONDRIAL"/>
    <property type="match status" value="1"/>
</dbReference>
<keyword evidence="4 9" id="KW-0812">Transmembrane</keyword>
<evidence type="ECO:0000256" key="7">
    <source>
        <dbReference type="ARBA" id="ARBA00022989"/>
    </source>
</evidence>
<evidence type="ECO:0000256" key="6">
    <source>
        <dbReference type="ARBA" id="ARBA00022840"/>
    </source>
</evidence>
<dbReference type="InterPro" id="IPR017871">
    <property type="entry name" value="ABC_transporter-like_CS"/>
</dbReference>
<evidence type="ECO:0000256" key="1">
    <source>
        <dbReference type="ARBA" id="ARBA00004651"/>
    </source>
</evidence>
<dbReference type="Gene3D" id="3.40.50.300">
    <property type="entry name" value="P-loop containing nucleotide triphosphate hydrolases"/>
    <property type="match status" value="1"/>
</dbReference>
<dbReference type="InterPro" id="IPR036640">
    <property type="entry name" value="ABC1_TM_sf"/>
</dbReference>
<dbReference type="SUPFAM" id="SSF52540">
    <property type="entry name" value="P-loop containing nucleoside triphosphate hydrolases"/>
    <property type="match status" value="1"/>
</dbReference>